<dbReference type="GO" id="GO:0006950">
    <property type="term" value="P:response to stress"/>
    <property type="evidence" value="ECO:0007669"/>
    <property type="project" value="TreeGrafter"/>
</dbReference>
<dbReference type="RefSeq" id="WP_078205354.1">
    <property type="nucleotide sequence ID" value="NZ_MUAJ01000033.1"/>
</dbReference>
<dbReference type="Gene3D" id="1.10.10.10">
    <property type="entry name" value="Winged helix-like DNA-binding domain superfamily/Winged helix DNA-binding domain"/>
    <property type="match status" value="1"/>
</dbReference>
<evidence type="ECO:0000259" key="2">
    <source>
        <dbReference type="PROSITE" id="PS50995"/>
    </source>
</evidence>
<reference evidence="3 4" key="1">
    <citation type="submission" date="2017-01" db="EMBL/GenBank/DDBJ databases">
        <title>Bacillus cereus isolates.</title>
        <authorList>
            <person name="Beno S.M."/>
        </authorList>
    </citation>
    <scope>NUCLEOTIDE SEQUENCE [LARGE SCALE GENOMIC DNA]</scope>
    <source>
        <strain evidence="3 4">FSL H8-0485</strain>
    </source>
</reference>
<evidence type="ECO:0000313" key="3">
    <source>
        <dbReference type="EMBL" id="OOR10050.1"/>
    </source>
</evidence>
<dbReference type="PROSITE" id="PS50995">
    <property type="entry name" value="HTH_MARR_2"/>
    <property type="match status" value="1"/>
</dbReference>
<name>A0A1S9TJJ6_BACCE</name>
<dbReference type="InterPro" id="IPR039422">
    <property type="entry name" value="MarR/SlyA-like"/>
</dbReference>
<evidence type="ECO:0000313" key="4">
    <source>
        <dbReference type="Proteomes" id="UP000190906"/>
    </source>
</evidence>
<organism evidence="3 4">
    <name type="scientific">Bacillus cereus</name>
    <dbReference type="NCBI Taxonomy" id="1396"/>
    <lineage>
        <taxon>Bacteria</taxon>
        <taxon>Bacillati</taxon>
        <taxon>Bacillota</taxon>
        <taxon>Bacilli</taxon>
        <taxon>Bacillales</taxon>
        <taxon>Bacillaceae</taxon>
        <taxon>Bacillus</taxon>
        <taxon>Bacillus cereus group</taxon>
    </lineage>
</organism>
<dbReference type="PANTHER" id="PTHR33164">
    <property type="entry name" value="TRANSCRIPTIONAL REGULATOR, MARR FAMILY"/>
    <property type="match status" value="1"/>
</dbReference>
<feature type="domain" description="HTH marR-type" evidence="2">
    <location>
        <begin position="11"/>
        <end position="149"/>
    </location>
</feature>
<sequence length="149" mass="16498">MTNSINKINAIDELSHAIYSLTAADGRLRGRATRTLGAVSMVHARTLKVLAEEGELSVKELADRAETTAAGITQLINGLQQAGYVERVRSNNDRRVVKVRLTPSGLNCHLEREEKLKHILNANLSDFDAEQIEKSSEIIRCLVHVLDQL</sequence>
<dbReference type="PANTHER" id="PTHR33164:SF43">
    <property type="entry name" value="HTH-TYPE TRANSCRIPTIONAL REPRESSOR YETL"/>
    <property type="match status" value="1"/>
</dbReference>
<dbReference type="SUPFAM" id="SSF46785">
    <property type="entry name" value="Winged helix' DNA-binding domain"/>
    <property type="match status" value="1"/>
</dbReference>
<dbReference type="EMBL" id="MUAJ01000033">
    <property type="protein sequence ID" value="OOR10050.1"/>
    <property type="molecule type" value="Genomic_DNA"/>
</dbReference>
<dbReference type="Pfam" id="PF12802">
    <property type="entry name" value="MarR_2"/>
    <property type="match status" value="1"/>
</dbReference>
<dbReference type="InterPro" id="IPR036388">
    <property type="entry name" value="WH-like_DNA-bd_sf"/>
</dbReference>
<dbReference type="AlphaFoldDB" id="A0A1S9TJJ6"/>
<dbReference type="GO" id="GO:0003700">
    <property type="term" value="F:DNA-binding transcription factor activity"/>
    <property type="evidence" value="ECO:0007669"/>
    <property type="project" value="InterPro"/>
</dbReference>
<gene>
    <name evidence="3" type="ORF">BW897_24735</name>
</gene>
<comment type="caution">
    <text evidence="3">The sequence shown here is derived from an EMBL/GenBank/DDBJ whole genome shotgun (WGS) entry which is preliminary data.</text>
</comment>
<protein>
    <submittedName>
        <fullName evidence="3">MarR family transcriptional regulator</fullName>
    </submittedName>
</protein>
<evidence type="ECO:0000256" key="1">
    <source>
        <dbReference type="ARBA" id="ARBA00023125"/>
    </source>
</evidence>
<proteinExistence type="predicted"/>
<dbReference type="Proteomes" id="UP000190906">
    <property type="component" value="Unassembled WGS sequence"/>
</dbReference>
<dbReference type="InterPro" id="IPR000835">
    <property type="entry name" value="HTH_MarR-typ"/>
</dbReference>
<dbReference type="GO" id="GO:0003677">
    <property type="term" value="F:DNA binding"/>
    <property type="evidence" value="ECO:0007669"/>
    <property type="project" value="UniProtKB-KW"/>
</dbReference>
<dbReference type="InterPro" id="IPR036390">
    <property type="entry name" value="WH_DNA-bd_sf"/>
</dbReference>
<accession>A0A1S9TJJ6</accession>
<dbReference type="SMART" id="SM00347">
    <property type="entry name" value="HTH_MARR"/>
    <property type="match status" value="1"/>
</dbReference>
<dbReference type="PRINTS" id="PR00598">
    <property type="entry name" value="HTHMARR"/>
</dbReference>
<keyword evidence="1" id="KW-0238">DNA-binding</keyword>